<evidence type="ECO:0000313" key="2">
    <source>
        <dbReference type="Proteomes" id="UP001233172"/>
    </source>
</evidence>
<reference evidence="1" key="2">
    <citation type="submission" date="2023-04" db="EMBL/GenBank/DDBJ databases">
        <authorList>
            <person name="Bu L."/>
            <person name="Lu L."/>
            <person name="Laidemitt M.R."/>
            <person name="Zhang S.M."/>
            <person name="Mutuku M."/>
            <person name="Mkoji G."/>
            <person name="Steinauer M."/>
            <person name="Loker E.S."/>
        </authorList>
    </citation>
    <scope>NUCLEOTIDE SEQUENCE</scope>
    <source>
        <strain evidence="1">KasaAsao</strain>
        <tissue evidence="1">Whole Snail</tissue>
    </source>
</reference>
<dbReference type="Proteomes" id="UP001233172">
    <property type="component" value="Unassembled WGS sequence"/>
</dbReference>
<dbReference type="EMBL" id="JASAOG010000188">
    <property type="protein sequence ID" value="KAK0044988.1"/>
    <property type="molecule type" value="Genomic_DNA"/>
</dbReference>
<accession>A0AAD8EZE2</accession>
<dbReference type="AlphaFoldDB" id="A0AAD8EZE2"/>
<evidence type="ECO:0000313" key="1">
    <source>
        <dbReference type="EMBL" id="KAK0044988.1"/>
    </source>
</evidence>
<name>A0AAD8EZE2_BIOPF</name>
<keyword evidence="2" id="KW-1185">Reference proteome</keyword>
<organism evidence="1 2">
    <name type="scientific">Biomphalaria pfeifferi</name>
    <name type="common">Bloodfluke planorb</name>
    <name type="synonym">Freshwater snail</name>
    <dbReference type="NCBI Taxonomy" id="112525"/>
    <lineage>
        <taxon>Eukaryota</taxon>
        <taxon>Metazoa</taxon>
        <taxon>Spiralia</taxon>
        <taxon>Lophotrochozoa</taxon>
        <taxon>Mollusca</taxon>
        <taxon>Gastropoda</taxon>
        <taxon>Heterobranchia</taxon>
        <taxon>Euthyneura</taxon>
        <taxon>Panpulmonata</taxon>
        <taxon>Hygrophila</taxon>
        <taxon>Lymnaeoidea</taxon>
        <taxon>Planorbidae</taxon>
        <taxon>Biomphalaria</taxon>
    </lineage>
</organism>
<protein>
    <submittedName>
        <fullName evidence="1">Uncharacterized protein</fullName>
    </submittedName>
</protein>
<reference evidence="1" key="1">
    <citation type="journal article" date="2023" name="PLoS Negl. Trop. Dis.">
        <title>A genome sequence for Biomphalaria pfeifferi, the major vector snail for the human-infecting parasite Schistosoma mansoni.</title>
        <authorList>
            <person name="Bu L."/>
            <person name="Lu L."/>
            <person name="Laidemitt M.R."/>
            <person name="Zhang S.M."/>
            <person name="Mutuku M."/>
            <person name="Mkoji G."/>
            <person name="Steinauer M."/>
            <person name="Loker E.S."/>
        </authorList>
    </citation>
    <scope>NUCLEOTIDE SEQUENCE</scope>
    <source>
        <strain evidence="1">KasaAsao</strain>
    </source>
</reference>
<proteinExistence type="predicted"/>
<comment type="caution">
    <text evidence="1">The sequence shown here is derived from an EMBL/GenBank/DDBJ whole genome shotgun (WGS) entry which is preliminary data.</text>
</comment>
<gene>
    <name evidence="1" type="ORF">Bpfe_025566</name>
</gene>
<sequence length="70" mass="8354">MMMFLFADVLAKIEANQLKDFDWISEKEKKEMALAEKKRKAIEAIRLEDERLSMYEVNFIYCNMSTIDIL</sequence>